<evidence type="ECO:0000313" key="4">
    <source>
        <dbReference type="Proteomes" id="UP001530315"/>
    </source>
</evidence>
<evidence type="ECO:0008006" key="5">
    <source>
        <dbReference type="Google" id="ProtNLM"/>
    </source>
</evidence>
<keyword evidence="2" id="KW-0443">Lipid metabolism</keyword>
<dbReference type="EMBL" id="JALLAZ020001574">
    <property type="protein sequence ID" value="KAL3772565.1"/>
    <property type="molecule type" value="Genomic_DNA"/>
</dbReference>
<dbReference type="PANTHER" id="PTHR24185">
    <property type="entry name" value="CALCIUM-INDEPENDENT PHOSPHOLIPASE A2-GAMMA"/>
    <property type="match status" value="1"/>
</dbReference>
<evidence type="ECO:0000313" key="3">
    <source>
        <dbReference type="EMBL" id="KAL3772565.1"/>
    </source>
</evidence>
<protein>
    <recommendedName>
        <fullName evidence="5">PNPLA domain-containing protein</fullName>
    </recommendedName>
</protein>
<dbReference type="AlphaFoldDB" id="A0ABD3N905"/>
<reference evidence="3 4" key="1">
    <citation type="submission" date="2024-10" db="EMBL/GenBank/DDBJ databases">
        <title>Updated reference genomes for cyclostephanoid diatoms.</title>
        <authorList>
            <person name="Roberts W.R."/>
            <person name="Alverson A.J."/>
        </authorList>
    </citation>
    <scope>NUCLEOTIDE SEQUENCE [LARGE SCALE GENOMIC DNA]</scope>
    <source>
        <strain evidence="3 4">AJA276-08</strain>
    </source>
</reference>
<name>A0ABD3N905_9STRA</name>
<dbReference type="SUPFAM" id="SSF52151">
    <property type="entry name" value="FabD/lysophospholipase-like"/>
    <property type="match status" value="1"/>
</dbReference>
<gene>
    <name evidence="3" type="ORF">ACHAW5_005308</name>
</gene>
<keyword evidence="4" id="KW-1185">Reference proteome</keyword>
<dbReference type="Proteomes" id="UP001530315">
    <property type="component" value="Unassembled WGS sequence"/>
</dbReference>
<evidence type="ECO:0000256" key="1">
    <source>
        <dbReference type="ARBA" id="ARBA00022801"/>
    </source>
</evidence>
<dbReference type="Gene3D" id="3.40.1090.10">
    <property type="entry name" value="Cytosolic phospholipase A2 catalytic domain"/>
    <property type="match status" value="1"/>
</dbReference>
<keyword evidence="2" id="KW-0442">Lipid degradation</keyword>
<dbReference type="PANTHER" id="PTHR24185:SF1">
    <property type="entry name" value="CALCIUM-INDEPENDENT PHOSPHOLIPASE A2-GAMMA"/>
    <property type="match status" value="1"/>
</dbReference>
<proteinExistence type="predicted"/>
<organism evidence="3 4">
    <name type="scientific">Stephanodiscus triporus</name>
    <dbReference type="NCBI Taxonomy" id="2934178"/>
    <lineage>
        <taxon>Eukaryota</taxon>
        <taxon>Sar</taxon>
        <taxon>Stramenopiles</taxon>
        <taxon>Ochrophyta</taxon>
        <taxon>Bacillariophyta</taxon>
        <taxon>Coscinodiscophyceae</taxon>
        <taxon>Thalassiosirophycidae</taxon>
        <taxon>Stephanodiscales</taxon>
        <taxon>Stephanodiscaceae</taxon>
        <taxon>Stephanodiscus</taxon>
    </lineage>
</organism>
<evidence type="ECO:0000256" key="2">
    <source>
        <dbReference type="ARBA" id="ARBA00022963"/>
    </source>
</evidence>
<keyword evidence="1" id="KW-0378">Hydrolase</keyword>
<sequence length="323" mass="34969">MEVLNDILRDDGMLDSRANPAVPLITAVSSKMSSSPSQLCLLRNYNYGGGELPDSFTIDPNKARQRLGLDIDGAMVTHAAPLPMRVAPIKCAPRTGKGSRYPGSFRVTQKIALRATTAAPTFFKPLLSFDELYCDGGIVASNPSAVAVHEARVIYPGVPLELLVSIGTGAFTEIKVPPRVGWDGVVAQILDSATDGKGPIIVTTSLVTIAFLKIPTLITSTHSAEGVHHILEDVFGEEKTAQHGGTKMASTAYFRFNANVGRPDSGKFPIDEIDPSRLQELCDIVDAYMAEDEQKLKLKKLGEMIHPKSWLQRAIECNIDKKV</sequence>
<comment type="caution">
    <text evidence="3">The sequence shown here is derived from an EMBL/GenBank/DDBJ whole genome shotgun (WGS) entry which is preliminary data.</text>
</comment>
<dbReference type="InterPro" id="IPR016035">
    <property type="entry name" value="Acyl_Trfase/lysoPLipase"/>
</dbReference>
<accession>A0ABD3N905</accession>
<dbReference type="GO" id="GO:0016787">
    <property type="term" value="F:hydrolase activity"/>
    <property type="evidence" value="ECO:0007669"/>
    <property type="project" value="UniProtKB-KW"/>
</dbReference>
<dbReference type="GO" id="GO:0016042">
    <property type="term" value="P:lipid catabolic process"/>
    <property type="evidence" value="ECO:0007669"/>
    <property type="project" value="UniProtKB-KW"/>
</dbReference>